<dbReference type="AlphaFoldDB" id="V4BJX1"/>
<protein>
    <submittedName>
        <fullName evidence="1">Uncharacterized protein</fullName>
    </submittedName>
</protein>
<accession>V4BJX1</accession>
<keyword evidence="2" id="KW-1185">Reference proteome</keyword>
<evidence type="ECO:0000313" key="2">
    <source>
        <dbReference type="Proteomes" id="UP000030746"/>
    </source>
</evidence>
<proteinExistence type="predicted"/>
<dbReference type="CTD" id="20239963"/>
<organism evidence="1 2">
    <name type="scientific">Lottia gigantea</name>
    <name type="common">Giant owl limpet</name>
    <dbReference type="NCBI Taxonomy" id="225164"/>
    <lineage>
        <taxon>Eukaryota</taxon>
        <taxon>Metazoa</taxon>
        <taxon>Spiralia</taxon>
        <taxon>Lophotrochozoa</taxon>
        <taxon>Mollusca</taxon>
        <taxon>Gastropoda</taxon>
        <taxon>Patellogastropoda</taxon>
        <taxon>Lottioidea</taxon>
        <taxon>Lottiidae</taxon>
        <taxon>Lottia</taxon>
    </lineage>
</organism>
<dbReference type="RefSeq" id="XP_009060499.1">
    <property type="nucleotide sequence ID" value="XM_009062251.1"/>
</dbReference>
<dbReference type="GeneID" id="20239963"/>
<dbReference type="EMBL" id="KB202620">
    <property type="protein sequence ID" value="ESO88829.1"/>
    <property type="molecule type" value="Genomic_DNA"/>
</dbReference>
<reference evidence="1 2" key="1">
    <citation type="journal article" date="2013" name="Nature">
        <title>Insights into bilaterian evolution from three spiralian genomes.</title>
        <authorList>
            <person name="Simakov O."/>
            <person name="Marletaz F."/>
            <person name="Cho S.J."/>
            <person name="Edsinger-Gonzales E."/>
            <person name="Havlak P."/>
            <person name="Hellsten U."/>
            <person name="Kuo D.H."/>
            <person name="Larsson T."/>
            <person name="Lv J."/>
            <person name="Arendt D."/>
            <person name="Savage R."/>
            <person name="Osoegawa K."/>
            <person name="de Jong P."/>
            <person name="Grimwood J."/>
            <person name="Chapman J.A."/>
            <person name="Shapiro H."/>
            <person name="Aerts A."/>
            <person name="Otillar R.P."/>
            <person name="Terry A.Y."/>
            <person name="Boore J.L."/>
            <person name="Grigoriev I.V."/>
            <person name="Lindberg D.R."/>
            <person name="Seaver E.C."/>
            <person name="Weisblat D.A."/>
            <person name="Putnam N.H."/>
            <person name="Rokhsar D.S."/>
        </authorList>
    </citation>
    <scope>NUCLEOTIDE SEQUENCE [LARGE SCALE GENOMIC DNA]</scope>
</reference>
<sequence length="267" mass="31106">MTDRNNILKRNREYIKAKNKIKTQVENNRLQHLALTENLQTLFQPILKSQEDFKKILAIEPLPHKDPLNEYGGIKTIRYFSNPDLDLPKRFSPIVDDEGITFLSDNNEELVNRLRVILAAMKEGHRSDRQYNEVNGILKRLLEKKSITKKDYIKMSNKEQLFIITSNKPDIKLSLDYEYELDRNKQYELGLKYFSVYNSIRNINENNNQLKISTDNRVTFRTISLLPGSYEYVAINDYLSEYAGSVSGKNNIEFEGNLKSKTVKTGS</sequence>
<dbReference type="HOGENOM" id="CLU_049085_3_0_1"/>
<evidence type="ECO:0000313" key="1">
    <source>
        <dbReference type="EMBL" id="ESO88829.1"/>
    </source>
</evidence>
<dbReference type="Proteomes" id="UP000030746">
    <property type="component" value="Unassembled WGS sequence"/>
</dbReference>
<name>V4BJX1_LOTGI</name>
<dbReference type="KEGG" id="lgi:LOTGIDRAFT_165248"/>
<gene>
    <name evidence="1" type="ORF">LOTGIDRAFT_165248</name>
</gene>